<dbReference type="KEGG" id="muc:MuYL_2009"/>
<reference evidence="1 2" key="1">
    <citation type="submission" date="2017-08" db="EMBL/GenBank/DDBJ databases">
        <title>Complete genome sequence of Mucilaginibacter sp. strain BJC16-A31.</title>
        <authorList>
            <consortium name="Henan University of Science and Technology"/>
            <person name="You X."/>
        </authorList>
    </citation>
    <scope>NUCLEOTIDE SEQUENCE [LARGE SCALE GENOMIC DNA]</scope>
    <source>
        <strain evidence="1 2">BJC16-A31</strain>
    </source>
</reference>
<evidence type="ECO:0000313" key="2">
    <source>
        <dbReference type="Proteomes" id="UP000215002"/>
    </source>
</evidence>
<dbReference type="GO" id="GO:0005198">
    <property type="term" value="F:structural molecule activity"/>
    <property type="evidence" value="ECO:0007669"/>
    <property type="project" value="InterPro"/>
</dbReference>
<dbReference type="PANTHER" id="PTHR38009:SF1">
    <property type="entry name" value="CONSERVED HYPOTHETICAL PHAGE TAIL PROTEIN"/>
    <property type="match status" value="1"/>
</dbReference>
<sequence length="145" mass="15817">MANYPLPVFHFSVSLGGGAPIGFSEVSGLSQEVQAIEYRDGLMTYTTMPLKRPGLRKSGNITLKRGMTTANNDLYDWLNNKGNPGVDRRDLTITLLNDENNPVFVWSIAQAWPVKIEGPGLKATGNETAIESIELVHEGITLKSA</sequence>
<keyword evidence="2" id="KW-1185">Reference proteome</keyword>
<name>A0A223NWH9_9SPHI</name>
<evidence type="ECO:0000313" key="1">
    <source>
        <dbReference type="EMBL" id="ASU33901.1"/>
    </source>
</evidence>
<dbReference type="AlphaFoldDB" id="A0A223NWH9"/>
<gene>
    <name evidence="1" type="ORF">MuYL_2009</name>
</gene>
<dbReference type="RefSeq" id="WP_094570317.1">
    <property type="nucleotide sequence ID" value="NZ_CP022743.1"/>
</dbReference>
<dbReference type="Proteomes" id="UP000215002">
    <property type="component" value="Chromosome"/>
</dbReference>
<dbReference type="InterPro" id="IPR010667">
    <property type="entry name" value="Phage_T4_Gp19"/>
</dbReference>
<dbReference type="NCBIfam" id="TIGR02241">
    <property type="entry name" value="conserved hypothetical phage tail region protein"/>
    <property type="match status" value="1"/>
</dbReference>
<organism evidence="1 2">
    <name type="scientific">Mucilaginibacter xinganensis</name>
    <dbReference type="NCBI Taxonomy" id="1234841"/>
    <lineage>
        <taxon>Bacteria</taxon>
        <taxon>Pseudomonadati</taxon>
        <taxon>Bacteroidota</taxon>
        <taxon>Sphingobacteriia</taxon>
        <taxon>Sphingobacteriales</taxon>
        <taxon>Sphingobacteriaceae</taxon>
        <taxon>Mucilaginibacter</taxon>
    </lineage>
</organism>
<dbReference type="InterPro" id="IPR011747">
    <property type="entry name" value="CHP02241"/>
</dbReference>
<dbReference type="Pfam" id="PF06841">
    <property type="entry name" value="Phage_T4_gp19"/>
    <property type="match status" value="1"/>
</dbReference>
<accession>A0A223NWH9</accession>
<protein>
    <submittedName>
        <fullName evidence="1">Phage tail protein</fullName>
    </submittedName>
</protein>
<dbReference type="PANTHER" id="PTHR38009">
    <property type="entry name" value="CONSERVED HYPOTHETICAL PHAGE TAIL PROTEIN"/>
    <property type="match status" value="1"/>
</dbReference>
<dbReference type="OrthoDB" id="73314at2"/>
<dbReference type="EMBL" id="CP022743">
    <property type="protein sequence ID" value="ASU33901.1"/>
    <property type="molecule type" value="Genomic_DNA"/>
</dbReference>
<proteinExistence type="predicted"/>